<reference evidence="1 2" key="1">
    <citation type="submission" date="2018-06" db="EMBL/GenBank/DDBJ databases">
        <authorList>
            <consortium name="Pathogen Informatics"/>
            <person name="Doyle S."/>
        </authorList>
    </citation>
    <scope>NUCLEOTIDE SEQUENCE [LARGE SCALE GENOMIC DNA]</scope>
    <source>
        <strain evidence="1 2">NCTC11801</strain>
    </source>
</reference>
<evidence type="ECO:0000313" key="2">
    <source>
        <dbReference type="Proteomes" id="UP000254208"/>
    </source>
</evidence>
<protein>
    <submittedName>
        <fullName evidence="1">Uncharacterized protein</fullName>
    </submittedName>
</protein>
<name>A0A379FXU7_PRORE</name>
<accession>A0A379FXU7</accession>
<organism evidence="1 2">
    <name type="scientific">Providencia rettgeri</name>
    <dbReference type="NCBI Taxonomy" id="587"/>
    <lineage>
        <taxon>Bacteria</taxon>
        <taxon>Pseudomonadati</taxon>
        <taxon>Pseudomonadota</taxon>
        <taxon>Gammaproteobacteria</taxon>
        <taxon>Enterobacterales</taxon>
        <taxon>Morganellaceae</taxon>
        <taxon>Providencia</taxon>
    </lineage>
</organism>
<dbReference type="Proteomes" id="UP000254208">
    <property type="component" value="Unassembled WGS sequence"/>
</dbReference>
<gene>
    <name evidence="1" type="ORF">NCTC11801_04542</name>
</gene>
<evidence type="ECO:0000313" key="1">
    <source>
        <dbReference type="EMBL" id="SUC33501.1"/>
    </source>
</evidence>
<proteinExistence type="predicted"/>
<dbReference type="AlphaFoldDB" id="A0A379FXU7"/>
<sequence>MVKFVSSSRQKKNGKDGISRKQVTNRAEGGITPPSFHTNVCTASYMAVPIYIEINPIHESVSFIVPTSRSESICDLSLVICYWLASTTLVSLKIKIINYPELAIYIYCLQKSFCFLQKYIDVISKLISFPTHISIIKPVLLSSIFKFILPQ</sequence>
<dbReference type="EMBL" id="UGTZ01000001">
    <property type="protein sequence ID" value="SUC33501.1"/>
    <property type="molecule type" value="Genomic_DNA"/>
</dbReference>